<dbReference type="EMBL" id="LIAE01006913">
    <property type="protein sequence ID" value="PAV83891.1"/>
    <property type="molecule type" value="Genomic_DNA"/>
</dbReference>
<proteinExistence type="predicted"/>
<dbReference type="AlphaFoldDB" id="A0A2A2LC69"/>
<organism evidence="2 3">
    <name type="scientific">Diploscapter pachys</name>
    <dbReference type="NCBI Taxonomy" id="2018661"/>
    <lineage>
        <taxon>Eukaryota</taxon>
        <taxon>Metazoa</taxon>
        <taxon>Ecdysozoa</taxon>
        <taxon>Nematoda</taxon>
        <taxon>Chromadorea</taxon>
        <taxon>Rhabditida</taxon>
        <taxon>Rhabditina</taxon>
        <taxon>Rhabditomorpha</taxon>
        <taxon>Rhabditoidea</taxon>
        <taxon>Rhabditidae</taxon>
        <taxon>Diploscapter</taxon>
    </lineage>
</organism>
<name>A0A2A2LC69_9BILA</name>
<feature type="domain" description="C2H2-type" evidence="1">
    <location>
        <begin position="41"/>
        <end position="65"/>
    </location>
</feature>
<keyword evidence="3" id="KW-1185">Reference proteome</keyword>
<comment type="caution">
    <text evidence="2">The sequence shown here is derived from an EMBL/GenBank/DDBJ whole genome shotgun (WGS) entry which is preliminary data.</text>
</comment>
<gene>
    <name evidence="2" type="ORF">WR25_14482</name>
</gene>
<protein>
    <recommendedName>
        <fullName evidence="1">C2H2-type domain-containing protein</fullName>
    </recommendedName>
</protein>
<evidence type="ECO:0000313" key="2">
    <source>
        <dbReference type="EMBL" id="PAV83891.1"/>
    </source>
</evidence>
<sequence>MLPSRQIVFSCLDCHSGSPAFPSIEELEIHISSDHLNHFPYECERCRFAKFPTEYALITHCKADHGMQEFYVRYRLTPEGERKTAELKSKLRNCLLQRRDLPHEASMLLSDSIWKTEPDTGRSSTGSSLSPAVDTNCGHSVKRILGSDYKDDQKQDIHLVSSQLPSVSSCSNATTTPCSFTTTCPVMQSSDLSPIDFHANLHNSDVNLQNVNGLDLTALIESNEEITKKKQRNSTYQPKQIVICQVCGLKVSNQRSSLIYHANTKHIKLNLFECSECKKTWQTIAKSDVLKHVKAIHNGDEQMIVDNRKRLQQQLRSFTAKCFPPEVVKRLKRGESPYTEGTNVPEHSLGSYFMGGGHADANQILNSFLKQDLIQNDPETDDIIVDGSDVGEDLEEVEVMDDDINISEKI</sequence>
<evidence type="ECO:0000313" key="3">
    <source>
        <dbReference type="Proteomes" id="UP000218231"/>
    </source>
</evidence>
<dbReference type="Gene3D" id="3.30.160.60">
    <property type="entry name" value="Classic Zinc Finger"/>
    <property type="match status" value="2"/>
</dbReference>
<feature type="domain" description="C2H2-type" evidence="1">
    <location>
        <begin position="9"/>
        <end position="35"/>
    </location>
</feature>
<accession>A0A2A2LC69</accession>
<dbReference type="STRING" id="2018661.A0A2A2LC69"/>
<feature type="domain" description="C2H2-type" evidence="1">
    <location>
        <begin position="242"/>
        <end position="266"/>
    </location>
</feature>
<dbReference type="Pfam" id="PF24446">
    <property type="entry name" value="DUF7565"/>
    <property type="match status" value="1"/>
</dbReference>
<reference evidence="2 3" key="1">
    <citation type="journal article" date="2017" name="Curr. Biol.">
        <title>Genome architecture and evolution of a unichromosomal asexual nematode.</title>
        <authorList>
            <person name="Fradin H."/>
            <person name="Zegar C."/>
            <person name="Gutwein M."/>
            <person name="Lucas J."/>
            <person name="Kovtun M."/>
            <person name="Corcoran D."/>
            <person name="Baugh L.R."/>
            <person name="Kiontke K."/>
            <person name="Gunsalus K."/>
            <person name="Fitch D.H."/>
            <person name="Piano F."/>
        </authorList>
    </citation>
    <scope>NUCLEOTIDE SEQUENCE [LARGE SCALE GENOMIC DNA]</scope>
    <source>
        <strain evidence="2">PF1309</strain>
    </source>
</reference>
<evidence type="ECO:0000259" key="1">
    <source>
        <dbReference type="SMART" id="SM00355"/>
    </source>
</evidence>
<dbReference type="InterPro" id="IPR013087">
    <property type="entry name" value="Znf_C2H2_type"/>
</dbReference>
<dbReference type="OrthoDB" id="5773536at2759"/>
<dbReference type="Proteomes" id="UP000218231">
    <property type="component" value="Unassembled WGS sequence"/>
</dbReference>
<dbReference type="SMART" id="SM00355">
    <property type="entry name" value="ZnF_C2H2"/>
    <property type="match status" value="4"/>
</dbReference>
<feature type="domain" description="C2H2-type" evidence="1">
    <location>
        <begin position="272"/>
        <end position="297"/>
    </location>
</feature>
<dbReference type="InterPro" id="IPR055987">
    <property type="entry name" value="DUF7565"/>
</dbReference>